<organism evidence="1 2">
    <name type="scientific">Microlunatus phosphovorus (strain ATCC 700054 / DSM 10555 / JCM 9379 / NBRC 101784 / NCIMB 13414 / VKM Ac-1990 / NM-1)</name>
    <dbReference type="NCBI Taxonomy" id="1032480"/>
    <lineage>
        <taxon>Bacteria</taxon>
        <taxon>Bacillati</taxon>
        <taxon>Actinomycetota</taxon>
        <taxon>Actinomycetes</taxon>
        <taxon>Propionibacteriales</taxon>
        <taxon>Propionibacteriaceae</taxon>
        <taxon>Microlunatus</taxon>
    </lineage>
</organism>
<dbReference type="OrthoDB" id="3726847at2"/>
<accession>F5XDT9</accession>
<evidence type="ECO:0008006" key="3">
    <source>
        <dbReference type="Google" id="ProtNLM"/>
    </source>
</evidence>
<evidence type="ECO:0000313" key="2">
    <source>
        <dbReference type="Proteomes" id="UP000007947"/>
    </source>
</evidence>
<dbReference type="SUPFAM" id="SSF56112">
    <property type="entry name" value="Protein kinase-like (PK-like)"/>
    <property type="match status" value="1"/>
</dbReference>
<keyword evidence="2" id="KW-1185">Reference proteome</keyword>
<protein>
    <recommendedName>
        <fullName evidence="3">Aminoglycoside phosphotransferase domain-containing protein</fullName>
    </recommendedName>
</protein>
<dbReference type="KEGG" id="mph:MLP_20980"/>
<dbReference type="STRING" id="1032480.MLP_20980"/>
<reference evidence="1 2" key="1">
    <citation type="submission" date="2011-05" db="EMBL/GenBank/DDBJ databases">
        <title>Whole genome sequence of Microlunatus phosphovorus NM-1.</title>
        <authorList>
            <person name="Hosoyama A."/>
            <person name="Sasaki K."/>
            <person name="Harada T."/>
            <person name="Igarashi R."/>
            <person name="Kawakoshi A."/>
            <person name="Sasagawa M."/>
            <person name="Fukada J."/>
            <person name="Nakamura S."/>
            <person name="Katano Y."/>
            <person name="Hanada S."/>
            <person name="Kamagata Y."/>
            <person name="Nakamura N."/>
            <person name="Yamazaki S."/>
            <person name="Fujita N."/>
        </authorList>
    </citation>
    <scope>NUCLEOTIDE SEQUENCE [LARGE SCALE GENOMIC DNA]</scope>
    <source>
        <strain evidence="2">ATCC 700054 / DSM 10555 / JCM 9379 / NBRC 101784 / NCIMB 13414 / VKM Ac-1990 / NM-1</strain>
    </source>
</reference>
<dbReference type="Proteomes" id="UP000007947">
    <property type="component" value="Chromosome"/>
</dbReference>
<gene>
    <name evidence="1" type="ordered locus">MLP_20980</name>
</gene>
<dbReference type="Pfam" id="PF04655">
    <property type="entry name" value="APH_6_hur"/>
    <property type="match status" value="1"/>
</dbReference>
<proteinExistence type="predicted"/>
<name>F5XDT9_MICPN</name>
<dbReference type="InterPro" id="IPR006748">
    <property type="entry name" value="NH2Glyco/OHUrea_AB-resist_kin"/>
</dbReference>
<evidence type="ECO:0000313" key="1">
    <source>
        <dbReference type="EMBL" id="BAK35112.1"/>
    </source>
</evidence>
<dbReference type="HOGENOM" id="CLU_965806_0_0_11"/>
<dbReference type="EMBL" id="AP012204">
    <property type="protein sequence ID" value="BAK35112.1"/>
    <property type="molecule type" value="Genomic_DNA"/>
</dbReference>
<sequence>MPAVSDRVRLAARDWQLTLGPLLAGGTRSAVYEAWDEAGRDVVLKVPATRADHRDAATDEAAALAAWATSGAAVAMLDATPDALLLVRVRPGALMPWRTDASLDDTIGAAAELLHRLWSARPESYAYPTLAQVYPEDDRVAREDAKHEQLVHGNPERGMPGVTRLPAAAVVAEELIRTTADPALLHGDFITKNLLSDHTSPVGWVAIDPLPMTGDPAAEVASFAAYQPAELILPIAEALAVRTSTDPRRVLRWTAVWTVHQAAQAWRDDQQELERLVESPAITTLLRR</sequence>
<dbReference type="RefSeq" id="WP_013862984.1">
    <property type="nucleotide sequence ID" value="NC_015635.1"/>
</dbReference>
<dbReference type="AlphaFoldDB" id="F5XDT9"/>
<dbReference type="GO" id="GO:0019748">
    <property type="term" value="P:secondary metabolic process"/>
    <property type="evidence" value="ECO:0007669"/>
    <property type="project" value="InterPro"/>
</dbReference>
<dbReference type="GO" id="GO:0016773">
    <property type="term" value="F:phosphotransferase activity, alcohol group as acceptor"/>
    <property type="evidence" value="ECO:0007669"/>
    <property type="project" value="InterPro"/>
</dbReference>
<dbReference type="Gene3D" id="3.90.1200.10">
    <property type="match status" value="1"/>
</dbReference>
<dbReference type="eggNOG" id="COG3570">
    <property type="taxonomic scope" value="Bacteria"/>
</dbReference>
<dbReference type="InterPro" id="IPR011009">
    <property type="entry name" value="Kinase-like_dom_sf"/>
</dbReference>